<accession>A0AAD7ALW7</accession>
<organism evidence="1 2">
    <name type="scientific">Mycena albidolilacea</name>
    <dbReference type="NCBI Taxonomy" id="1033008"/>
    <lineage>
        <taxon>Eukaryota</taxon>
        <taxon>Fungi</taxon>
        <taxon>Dikarya</taxon>
        <taxon>Basidiomycota</taxon>
        <taxon>Agaricomycotina</taxon>
        <taxon>Agaricomycetes</taxon>
        <taxon>Agaricomycetidae</taxon>
        <taxon>Agaricales</taxon>
        <taxon>Marasmiineae</taxon>
        <taxon>Mycenaceae</taxon>
        <taxon>Mycena</taxon>
    </lineage>
</organism>
<sequence>MATKFSTLQNNLKYNVAASALLFSNLHSKAIRVEVPDIGKEFSDSNYIGRGRNSLARFPSALLTCLRTMRAPSTTYNDLDSFDTSRKNVKYTVLKVDQGAGAAPLINIKFYHQTVEECHAEFLAEDPLTYISLSQTGSVAAMGMHGYTFHGSWRDLDICCGTAMIRKYDDETTFTVTVGTIHKTAKSVDVKGNLYFKDIAKLGDGIYASWNDDRVVFYYNDWIGTDFTAYFIPFKYSTNDLGLKDADTSIFNDKHAAKFGNMRLFILVMQTKYTYSPLCTKKKKTTATTFSHSTDD</sequence>
<protein>
    <submittedName>
        <fullName evidence="1">Uncharacterized protein</fullName>
    </submittedName>
</protein>
<dbReference type="Proteomes" id="UP001218218">
    <property type="component" value="Unassembled WGS sequence"/>
</dbReference>
<reference evidence="1" key="1">
    <citation type="submission" date="2023-03" db="EMBL/GenBank/DDBJ databases">
        <title>Massive genome expansion in bonnet fungi (Mycena s.s.) driven by repeated elements and novel gene families across ecological guilds.</title>
        <authorList>
            <consortium name="Lawrence Berkeley National Laboratory"/>
            <person name="Harder C.B."/>
            <person name="Miyauchi S."/>
            <person name="Viragh M."/>
            <person name="Kuo A."/>
            <person name="Thoen E."/>
            <person name="Andreopoulos B."/>
            <person name="Lu D."/>
            <person name="Skrede I."/>
            <person name="Drula E."/>
            <person name="Henrissat B."/>
            <person name="Morin E."/>
            <person name="Kohler A."/>
            <person name="Barry K."/>
            <person name="LaButti K."/>
            <person name="Morin E."/>
            <person name="Salamov A."/>
            <person name="Lipzen A."/>
            <person name="Mereny Z."/>
            <person name="Hegedus B."/>
            <person name="Baldrian P."/>
            <person name="Stursova M."/>
            <person name="Weitz H."/>
            <person name="Taylor A."/>
            <person name="Grigoriev I.V."/>
            <person name="Nagy L.G."/>
            <person name="Martin F."/>
            <person name="Kauserud H."/>
        </authorList>
    </citation>
    <scope>NUCLEOTIDE SEQUENCE</scope>
    <source>
        <strain evidence="1">CBHHK002</strain>
    </source>
</reference>
<name>A0AAD7ALW7_9AGAR</name>
<gene>
    <name evidence="1" type="ORF">DFH08DRAFT_799496</name>
</gene>
<evidence type="ECO:0000313" key="1">
    <source>
        <dbReference type="EMBL" id="KAJ7362467.1"/>
    </source>
</evidence>
<dbReference type="EMBL" id="JARIHO010000004">
    <property type="protein sequence ID" value="KAJ7362467.1"/>
    <property type="molecule type" value="Genomic_DNA"/>
</dbReference>
<comment type="caution">
    <text evidence="1">The sequence shown here is derived from an EMBL/GenBank/DDBJ whole genome shotgun (WGS) entry which is preliminary data.</text>
</comment>
<proteinExistence type="predicted"/>
<keyword evidence="2" id="KW-1185">Reference proteome</keyword>
<evidence type="ECO:0000313" key="2">
    <source>
        <dbReference type="Proteomes" id="UP001218218"/>
    </source>
</evidence>
<dbReference type="AlphaFoldDB" id="A0AAD7ALW7"/>